<dbReference type="RefSeq" id="XP_030629315.1">
    <property type="nucleotide sequence ID" value="XM_030773455.1"/>
</dbReference>
<evidence type="ECO:0000256" key="7">
    <source>
        <dbReference type="ARBA" id="ARBA00023157"/>
    </source>
</evidence>
<evidence type="ECO:0000256" key="2">
    <source>
        <dbReference type="ARBA" id="ARBA00010868"/>
    </source>
</evidence>
<evidence type="ECO:0000313" key="12">
    <source>
        <dbReference type="RefSeq" id="XP_030629315.1"/>
    </source>
</evidence>
<protein>
    <recommendedName>
        <fullName evidence="9">C-C motif chemokine</fullName>
    </recommendedName>
</protein>
<dbReference type="InterPro" id="IPR039809">
    <property type="entry name" value="Chemokine_b/g/d"/>
</dbReference>
<dbReference type="SUPFAM" id="SSF54117">
    <property type="entry name" value="Interleukin 8-like chemokines"/>
    <property type="match status" value="1"/>
</dbReference>
<evidence type="ECO:0000259" key="10">
    <source>
        <dbReference type="SMART" id="SM00199"/>
    </source>
</evidence>
<dbReference type="AlphaFoldDB" id="A0A6J2V8U7"/>
<evidence type="ECO:0000256" key="8">
    <source>
        <dbReference type="ARBA" id="ARBA00023198"/>
    </source>
</evidence>
<sequence length="87" mass="9773">MTKLSIALSSLLLLLVTWTTLTETSAVKCCTKYSDAALPVVRLRDYRVQDLTGLCHIEAVIFSTVRGRLICANPEEKWVKDGIKYIK</sequence>
<keyword evidence="7" id="KW-1015">Disulfide bond</keyword>
<keyword evidence="4 9" id="KW-0202">Cytokine</keyword>
<dbReference type="CTD" id="100334296"/>
<dbReference type="PROSITE" id="PS00472">
    <property type="entry name" value="SMALL_CYTOKINES_CC"/>
    <property type="match status" value="1"/>
</dbReference>
<feature type="signal peptide" evidence="9">
    <location>
        <begin position="1"/>
        <end position="26"/>
    </location>
</feature>
<dbReference type="InterPro" id="IPR036048">
    <property type="entry name" value="Interleukin_8-like_sf"/>
</dbReference>
<comment type="subcellular location">
    <subcellularLocation>
        <location evidence="1 9">Secreted</location>
    </subcellularLocation>
</comment>
<dbReference type="PANTHER" id="PTHR12015:SF108">
    <property type="entry name" value="C-C MOTIF CHEMOKINE 20"/>
    <property type="match status" value="1"/>
</dbReference>
<dbReference type="InterPro" id="IPR001811">
    <property type="entry name" value="Chemokine_IL8-like_dom"/>
</dbReference>
<evidence type="ECO:0000256" key="4">
    <source>
        <dbReference type="ARBA" id="ARBA00022514"/>
    </source>
</evidence>
<reference evidence="12" key="1">
    <citation type="submission" date="2025-08" db="UniProtKB">
        <authorList>
            <consortium name="RefSeq"/>
        </authorList>
    </citation>
    <scope>IDENTIFICATION</scope>
</reference>
<dbReference type="Proteomes" id="UP000504632">
    <property type="component" value="Chromosome 5"/>
</dbReference>
<evidence type="ECO:0000256" key="6">
    <source>
        <dbReference type="ARBA" id="ARBA00022729"/>
    </source>
</evidence>
<feature type="chain" id="PRO_5027158979" description="C-C motif chemokine" evidence="9">
    <location>
        <begin position="27"/>
        <end position="87"/>
    </location>
</feature>
<dbReference type="OrthoDB" id="9447832at2759"/>
<dbReference type="PANTHER" id="PTHR12015">
    <property type="entry name" value="SMALL INDUCIBLE CYTOKINE A"/>
    <property type="match status" value="1"/>
</dbReference>
<dbReference type="GO" id="GO:0008009">
    <property type="term" value="F:chemokine activity"/>
    <property type="evidence" value="ECO:0007669"/>
    <property type="project" value="InterPro"/>
</dbReference>
<evidence type="ECO:0000256" key="9">
    <source>
        <dbReference type="RuleBase" id="RU361150"/>
    </source>
</evidence>
<comment type="similarity">
    <text evidence="2 9">Belongs to the intercrine beta (chemokine CC) family.</text>
</comment>
<keyword evidence="11" id="KW-1185">Reference proteome</keyword>
<organism evidence="11 12">
    <name type="scientific">Chanos chanos</name>
    <name type="common">Milkfish</name>
    <name type="synonym">Mugil chanos</name>
    <dbReference type="NCBI Taxonomy" id="29144"/>
    <lineage>
        <taxon>Eukaryota</taxon>
        <taxon>Metazoa</taxon>
        <taxon>Chordata</taxon>
        <taxon>Craniata</taxon>
        <taxon>Vertebrata</taxon>
        <taxon>Euteleostomi</taxon>
        <taxon>Actinopterygii</taxon>
        <taxon>Neopterygii</taxon>
        <taxon>Teleostei</taxon>
        <taxon>Ostariophysi</taxon>
        <taxon>Gonorynchiformes</taxon>
        <taxon>Chanidae</taxon>
        <taxon>Chanos</taxon>
    </lineage>
</organism>
<proteinExistence type="inferred from homology"/>
<dbReference type="Pfam" id="PF00048">
    <property type="entry name" value="IL8"/>
    <property type="match status" value="1"/>
</dbReference>
<name>A0A6J2V8U7_CHACN</name>
<evidence type="ECO:0000256" key="1">
    <source>
        <dbReference type="ARBA" id="ARBA00004613"/>
    </source>
</evidence>
<dbReference type="SMART" id="SM00199">
    <property type="entry name" value="SCY"/>
    <property type="match status" value="1"/>
</dbReference>
<dbReference type="GeneID" id="115811303"/>
<gene>
    <name evidence="12" type="primary">ccl20a.4</name>
</gene>
<keyword evidence="8" id="KW-0395">Inflammatory response</keyword>
<dbReference type="GO" id="GO:0005615">
    <property type="term" value="C:extracellular space"/>
    <property type="evidence" value="ECO:0007669"/>
    <property type="project" value="UniProtKB-KW"/>
</dbReference>
<dbReference type="InParanoid" id="A0A6J2V8U7"/>
<dbReference type="CDD" id="cd00272">
    <property type="entry name" value="Chemokine_CC"/>
    <property type="match status" value="1"/>
</dbReference>
<dbReference type="GO" id="GO:0006955">
    <property type="term" value="P:immune response"/>
    <property type="evidence" value="ECO:0007669"/>
    <property type="project" value="InterPro"/>
</dbReference>
<feature type="domain" description="Chemokine interleukin-8-like" evidence="10">
    <location>
        <begin position="26"/>
        <end position="86"/>
    </location>
</feature>
<evidence type="ECO:0000256" key="5">
    <source>
        <dbReference type="ARBA" id="ARBA00022525"/>
    </source>
</evidence>
<keyword evidence="5 9" id="KW-0964">Secreted</keyword>
<dbReference type="Gene3D" id="2.40.50.40">
    <property type="match status" value="1"/>
</dbReference>
<accession>A0A6J2V8U7</accession>
<dbReference type="InterPro" id="IPR000827">
    <property type="entry name" value="Chemokine_CC_CS"/>
</dbReference>
<keyword evidence="3 9" id="KW-0145">Chemotaxis</keyword>
<dbReference type="GO" id="GO:0006954">
    <property type="term" value="P:inflammatory response"/>
    <property type="evidence" value="ECO:0007669"/>
    <property type="project" value="UniProtKB-KW"/>
</dbReference>
<evidence type="ECO:0000256" key="3">
    <source>
        <dbReference type="ARBA" id="ARBA00022500"/>
    </source>
</evidence>
<evidence type="ECO:0000313" key="11">
    <source>
        <dbReference type="Proteomes" id="UP000504632"/>
    </source>
</evidence>
<dbReference type="FunFam" id="2.40.50.40:FF:000012">
    <property type="entry name" value="C-C motif chemokine"/>
    <property type="match status" value="1"/>
</dbReference>
<keyword evidence="6 9" id="KW-0732">Signal</keyword>